<dbReference type="PANTHER" id="PTHR10900:SF77">
    <property type="entry name" value="FI19380P1"/>
    <property type="match status" value="1"/>
</dbReference>
<dbReference type="InterPro" id="IPR036378">
    <property type="entry name" value="FAS1_dom_sf"/>
</dbReference>
<dbReference type="Proteomes" id="UP000670527">
    <property type="component" value="Unassembled WGS sequence"/>
</dbReference>
<feature type="signal peptide" evidence="1">
    <location>
        <begin position="1"/>
        <end position="24"/>
    </location>
</feature>
<evidence type="ECO:0000313" key="3">
    <source>
        <dbReference type="EMBL" id="MBO3270004.1"/>
    </source>
</evidence>
<gene>
    <name evidence="3" type="ORF">J4D97_05020</name>
</gene>
<name>A0ABS3T8N6_9BACT</name>
<sequence>MKKQLFSLAFVALLGTASATSALAQQAQLSPTSVMVGGQAMLPSKNIVANAVNSADHTTLVAAVKAAGLVETLQGKGPFTVFAPVNDAFENLPAGTVETLLKPENKATLTKVLTYHVVAGNMTADKIMAAIKAGKGKASFKTVSGGTLTAMMNGPKNVVLVDEAGNVASISTYDVMQSNGVIHVVDKVLMPK</sequence>
<feature type="chain" id="PRO_5046857945" evidence="1">
    <location>
        <begin position="25"/>
        <end position="192"/>
    </location>
</feature>
<dbReference type="PANTHER" id="PTHR10900">
    <property type="entry name" value="PERIOSTIN-RELATED"/>
    <property type="match status" value="1"/>
</dbReference>
<organism evidence="3 4">
    <name type="scientific">Hymenobacter defluvii</name>
    <dbReference type="NCBI Taxonomy" id="2054411"/>
    <lineage>
        <taxon>Bacteria</taxon>
        <taxon>Pseudomonadati</taxon>
        <taxon>Bacteroidota</taxon>
        <taxon>Cytophagia</taxon>
        <taxon>Cytophagales</taxon>
        <taxon>Hymenobacteraceae</taxon>
        <taxon>Hymenobacter</taxon>
    </lineage>
</organism>
<evidence type="ECO:0000259" key="2">
    <source>
        <dbReference type="PROSITE" id="PS50213"/>
    </source>
</evidence>
<dbReference type="PROSITE" id="PS50213">
    <property type="entry name" value="FAS1"/>
    <property type="match status" value="1"/>
</dbReference>
<evidence type="ECO:0000256" key="1">
    <source>
        <dbReference type="SAM" id="SignalP"/>
    </source>
</evidence>
<proteinExistence type="predicted"/>
<dbReference type="RefSeq" id="WP_208306637.1">
    <property type="nucleotide sequence ID" value="NZ_JAGETX010000002.1"/>
</dbReference>
<accession>A0ABS3T8N6</accession>
<dbReference type="EMBL" id="JAGETX010000002">
    <property type="protein sequence ID" value="MBO3270004.1"/>
    <property type="molecule type" value="Genomic_DNA"/>
</dbReference>
<dbReference type="InterPro" id="IPR000782">
    <property type="entry name" value="FAS1_domain"/>
</dbReference>
<feature type="domain" description="FAS1" evidence="2">
    <location>
        <begin position="44"/>
        <end position="189"/>
    </location>
</feature>
<reference evidence="3 4" key="1">
    <citation type="submission" date="2021-03" db="EMBL/GenBank/DDBJ databases">
        <authorList>
            <person name="Kim M.K."/>
        </authorList>
    </citation>
    <scope>NUCLEOTIDE SEQUENCE [LARGE SCALE GENOMIC DNA]</scope>
    <source>
        <strain evidence="3 4">BT507</strain>
    </source>
</reference>
<protein>
    <submittedName>
        <fullName evidence="3">Fasciclin domain-containing protein</fullName>
    </submittedName>
</protein>
<keyword evidence="4" id="KW-1185">Reference proteome</keyword>
<dbReference type="Gene3D" id="2.30.180.10">
    <property type="entry name" value="FAS1 domain"/>
    <property type="match status" value="1"/>
</dbReference>
<dbReference type="InterPro" id="IPR050904">
    <property type="entry name" value="Adhesion/Biosynth-related"/>
</dbReference>
<evidence type="ECO:0000313" key="4">
    <source>
        <dbReference type="Proteomes" id="UP000670527"/>
    </source>
</evidence>
<dbReference type="SUPFAM" id="SSF82153">
    <property type="entry name" value="FAS1 domain"/>
    <property type="match status" value="1"/>
</dbReference>
<dbReference type="Pfam" id="PF02469">
    <property type="entry name" value="Fasciclin"/>
    <property type="match status" value="1"/>
</dbReference>
<dbReference type="SMART" id="SM00554">
    <property type="entry name" value="FAS1"/>
    <property type="match status" value="1"/>
</dbReference>
<comment type="caution">
    <text evidence="3">The sequence shown here is derived from an EMBL/GenBank/DDBJ whole genome shotgun (WGS) entry which is preliminary data.</text>
</comment>
<keyword evidence="1" id="KW-0732">Signal</keyword>